<dbReference type="NCBIfam" id="TIGR01187">
    <property type="entry name" value="potA"/>
    <property type="match status" value="1"/>
</dbReference>
<dbReference type="InterPro" id="IPR017871">
    <property type="entry name" value="ABC_transporter-like_CS"/>
</dbReference>
<dbReference type="InterPro" id="IPR027417">
    <property type="entry name" value="P-loop_NTPase"/>
</dbReference>
<evidence type="ECO:0000256" key="3">
    <source>
        <dbReference type="ARBA" id="ARBA00022741"/>
    </source>
</evidence>
<dbReference type="InterPro" id="IPR050093">
    <property type="entry name" value="ABC_SmlMolc_Importer"/>
</dbReference>
<evidence type="ECO:0000256" key="5">
    <source>
        <dbReference type="ARBA" id="ARBA00022967"/>
    </source>
</evidence>
<dbReference type="GO" id="GO:0005524">
    <property type="term" value="F:ATP binding"/>
    <property type="evidence" value="ECO:0007669"/>
    <property type="project" value="UniProtKB-KW"/>
</dbReference>
<dbReference type="OrthoDB" id="9802264at2"/>
<dbReference type="InterPro" id="IPR013611">
    <property type="entry name" value="Transp-assoc_OB_typ2"/>
</dbReference>
<dbReference type="RefSeq" id="WP_108547151.1">
    <property type="nucleotide sequence ID" value="NZ_CP028902.1"/>
</dbReference>
<dbReference type="InterPro" id="IPR003593">
    <property type="entry name" value="AAA+_ATPase"/>
</dbReference>
<keyword evidence="1 7" id="KW-0813">Transport</keyword>
<reference evidence="9 10" key="1">
    <citation type="submission" date="2018-04" db="EMBL/GenBank/DDBJ databases">
        <title>Complete genome sequence of the nitrogen-fixing bacterium Azospirillum humicireducens type strain SgZ-5.</title>
        <authorList>
            <person name="Yu Z."/>
        </authorList>
    </citation>
    <scope>NUCLEOTIDE SEQUENCE [LARGE SCALE GENOMIC DNA]</scope>
    <source>
        <strain evidence="9 10">SgZ-5</strain>
        <plasmid evidence="9 10">pYZ1</plasmid>
    </source>
</reference>
<proteinExistence type="inferred from homology"/>
<dbReference type="Pfam" id="PF00005">
    <property type="entry name" value="ABC_tran"/>
    <property type="match status" value="1"/>
</dbReference>
<dbReference type="FunFam" id="3.40.50.300:FF:000133">
    <property type="entry name" value="Spermidine/putrescine import ATP-binding protein PotA"/>
    <property type="match status" value="1"/>
</dbReference>
<dbReference type="SUPFAM" id="SSF52540">
    <property type="entry name" value="P-loop containing nucleoside triphosphate hydrolases"/>
    <property type="match status" value="1"/>
</dbReference>
<geneLocation type="plasmid" evidence="9 10">
    <name>pYZ1</name>
</geneLocation>
<dbReference type="AlphaFoldDB" id="A0A2R4VQZ2"/>
<evidence type="ECO:0000256" key="6">
    <source>
        <dbReference type="ARBA" id="ARBA00023136"/>
    </source>
</evidence>
<comment type="catalytic activity">
    <reaction evidence="7">
        <text>ATP + H2O + polyamine-[polyamine-binding protein]Side 1 = ADP + phosphate + polyamineSide 2 + [polyamine-binding protein]Side 1.</text>
        <dbReference type="EC" id="7.6.2.11"/>
    </reaction>
</comment>
<keyword evidence="5 7" id="KW-1278">Translocase</keyword>
<dbReference type="PROSITE" id="PS50893">
    <property type="entry name" value="ABC_TRANSPORTER_2"/>
    <property type="match status" value="1"/>
</dbReference>
<dbReference type="GO" id="GO:0043190">
    <property type="term" value="C:ATP-binding cassette (ABC) transporter complex"/>
    <property type="evidence" value="ECO:0007669"/>
    <property type="project" value="InterPro"/>
</dbReference>
<dbReference type="GO" id="GO:0015847">
    <property type="term" value="P:putrescine transport"/>
    <property type="evidence" value="ECO:0007669"/>
    <property type="project" value="UniProtKB-ARBA"/>
</dbReference>
<name>A0A2R4VQZ2_9PROT</name>
<keyword evidence="2 7" id="KW-1003">Cell membrane</keyword>
<gene>
    <name evidence="7" type="primary">potA</name>
    <name evidence="9" type="ORF">A6A40_17495</name>
</gene>
<accession>A0A2R4VQZ2</accession>
<comment type="subunit">
    <text evidence="7">The complex is composed of two ATP-binding proteins (PotA), two transmembrane proteins (PotB and PotC) and a solute-binding protein (PotD).</text>
</comment>
<keyword evidence="6 7" id="KW-0472">Membrane</keyword>
<keyword evidence="9" id="KW-0614">Plasmid</keyword>
<dbReference type="KEGG" id="ahu:A6A40_17495"/>
<sequence>MSSSSLSVQGLAKRYGDFVALAPTDLVVADGEFLTLLGPSGSGKTTLLSLLAGLVPPDEGSVRIGSQDVTYAPPYERDIGVVFQNYALFPHMTIEENIAFPLKMRKVGAAEAKRRALEALEMVHLPHIAGRYPRELSGGQQQRVALARCMVYKPSIILMDEPLGALDKKLREHMQLEIKRLHRELGTTVVYVTHDQEEAMTMSDRICLMNAGRIEQLGTPADLYFRPRSLFVADFLGESNILPAALGRRSGDEVEIGLGTLGVSGRALANGNDLPPGTEVRVMVRPQNLTVARKGGNAPDGLQGRVSEVMVTGSLTKVYMEPLDGKLPPLVAAFPTRNDDDAVRIDDVLTLSWSGRDAVVIADRIADSARAAGTA</sequence>
<dbReference type="Gene3D" id="2.40.50.100">
    <property type="match status" value="1"/>
</dbReference>
<evidence type="ECO:0000256" key="2">
    <source>
        <dbReference type="ARBA" id="ARBA00022475"/>
    </source>
</evidence>
<dbReference type="Proteomes" id="UP000077405">
    <property type="component" value="Plasmid pYZ1"/>
</dbReference>
<keyword evidence="3 7" id="KW-0547">Nucleotide-binding</keyword>
<keyword evidence="10" id="KW-1185">Reference proteome</keyword>
<evidence type="ECO:0000256" key="1">
    <source>
        <dbReference type="ARBA" id="ARBA00022448"/>
    </source>
</evidence>
<evidence type="ECO:0000259" key="8">
    <source>
        <dbReference type="PROSITE" id="PS50893"/>
    </source>
</evidence>
<keyword evidence="4 7" id="KW-0067">ATP-binding</keyword>
<dbReference type="EMBL" id="CP028902">
    <property type="protein sequence ID" value="AWB06846.1"/>
    <property type="molecule type" value="Genomic_DNA"/>
</dbReference>
<dbReference type="PANTHER" id="PTHR42781">
    <property type="entry name" value="SPERMIDINE/PUTRESCINE IMPORT ATP-BINDING PROTEIN POTA"/>
    <property type="match status" value="1"/>
</dbReference>
<protein>
    <recommendedName>
        <fullName evidence="7">Spermidine/putrescine import ATP-binding protein PotA</fullName>
        <ecNumber evidence="7">7.6.2.11</ecNumber>
    </recommendedName>
</protein>
<feature type="domain" description="ABC transporter" evidence="8">
    <location>
        <begin position="6"/>
        <end position="236"/>
    </location>
</feature>
<organism evidence="9 10">
    <name type="scientific">Azospirillum humicireducens</name>
    <dbReference type="NCBI Taxonomy" id="1226968"/>
    <lineage>
        <taxon>Bacteria</taxon>
        <taxon>Pseudomonadati</taxon>
        <taxon>Pseudomonadota</taxon>
        <taxon>Alphaproteobacteria</taxon>
        <taxon>Rhodospirillales</taxon>
        <taxon>Azospirillaceae</taxon>
        <taxon>Azospirillum</taxon>
    </lineage>
</organism>
<evidence type="ECO:0000256" key="7">
    <source>
        <dbReference type="RuleBase" id="RU364083"/>
    </source>
</evidence>
<dbReference type="InterPro" id="IPR003439">
    <property type="entry name" value="ABC_transporter-like_ATP-bd"/>
</dbReference>
<evidence type="ECO:0000313" key="10">
    <source>
        <dbReference type="Proteomes" id="UP000077405"/>
    </source>
</evidence>
<dbReference type="EC" id="7.6.2.11" evidence="7"/>
<evidence type="ECO:0000256" key="4">
    <source>
        <dbReference type="ARBA" id="ARBA00022840"/>
    </source>
</evidence>
<dbReference type="InterPro" id="IPR005893">
    <property type="entry name" value="PotA-like"/>
</dbReference>
<dbReference type="SUPFAM" id="SSF50331">
    <property type="entry name" value="MOP-like"/>
    <property type="match status" value="1"/>
</dbReference>
<dbReference type="InterPro" id="IPR008995">
    <property type="entry name" value="Mo/tungstate-bd_C_term_dom"/>
</dbReference>
<dbReference type="GO" id="GO:0015417">
    <property type="term" value="F:ABC-type polyamine transporter activity"/>
    <property type="evidence" value="ECO:0007669"/>
    <property type="project" value="UniProtKB-EC"/>
</dbReference>
<dbReference type="PANTHER" id="PTHR42781:SF4">
    <property type="entry name" value="SPERMIDINE_PUTRESCINE IMPORT ATP-BINDING PROTEIN POTA"/>
    <property type="match status" value="1"/>
</dbReference>
<dbReference type="PROSITE" id="PS00211">
    <property type="entry name" value="ABC_TRANSPORTER_1"/>
    <property type="match status" value="1"/>
</dbReference>
<dbReference type="GO" id="GO:0016887">
    <property type="term" value="F:ATP hydrolysis activity"/>
    <property type="evidence" value="ECO:0007669"/>
    <property type="project" value="InterPro"/>
</dbReference>
<dbReference type="SMART" id="SM00382">
    <property type="entry name" value="AAA"/>
    <property type="match status" value="1"/>
</dbReference>
<comment type="similarity">
    <text evidence="7">Belongs to the ABC transporter superfamily. Spermidine/putrescine importer (TC 3.A.1.11.1) family.</text>
</comment>
<evidence type="ECO:0000313" key="9">
    <source>
        <dbReference type="EMBL" id="AWB06846.1"/>
    </source>
</evidence>
<dbReference type="Gene3D" id="3.40.50.300">
    <property type="entry name" value="P-loop containing nucleotide triphosphate hydrolases"/>
    <property type="match status" value="1"/>
</dbReference>
<dbReference type="Pfam" id="PF08402">
    <property type="entry name" value="TOBE_2"/>
    <property type="match status" value="1"/>
</dbReference>
<comment type="function">
    <text evidence="7">Part of the ABC transporter complex PotABCD involved in spermidine/putrescine import. Responsible for energy coupling to the transport system.</text>
</comment>